<gene>
    <name evidence="2" type="ORF">OOZ53_00925</name>
</gene>
<evidence type="ECO:0000256" key="1">
    <source>
        <dbReference type="SAM" id="SignalP"/>
    </source>
</evidence>
<dbReference type="RefSeq" id="WP_271087401.1">
    <property type="nucleotide sequence ID" value="NZ_JAPJZH010000001.1"/>
</dbReference>
<keyword evidence="3" id="KW-1185">Reference proteome</keyword>
<feature type="chain" id="PRO_5046980241" evidence="1">
    <location>
        <begin position="33"/>
        <end position="180"/>
    </location>
</feature>
<accession>A0ABT4VGR3</accession>
<dbReference type="EMBL" id="JAPJZH010000001">
    <property type="protein sequence ID" value="MDA4843887.1"/>
    <property type="molecule type" value="Genomic_DNA"/>
</dbReference>
<name>A0ABT4VGR3_9HYPH</name>
<proteinExistence type="predicted"/>
<feature type="signal peptide" evidence="1">
    <location>
        <begin position="1"/>
        <end position="32"/>
    </location>
</feature>
<sequence length="180" mass="19532">MRSVSRFAAACRMPVAGMLAALLAVVATPAAANDAPDAMATTTPVRVLAVVSGGFWSDEVDADEASDAEANAGERAKTSRRGYYRSVAIRSQDNTSRLFLQRIQLTENGPELLDTREIAELTDMKAYITDMRPEDSTGIAKLPGFVTFVYLKRDPSTAEPDTWELYVDEFGDLAFTPASN</sequence>
<dbReference type="Proteomes" id="UP001148313">
    <property type="component" value="Unassembled WGS sequence"/>
</dbReference>
<organism evidence="2 3">
    <name type="scientific">Hoeflea poritis</name>
    <dbReference type="NCBI Taxonomy" id="2993659"/>
    <lineage>
        <taxon>Bacteria</taxon>
        <taxon>Pseudomonadati</taxon>
        <taxon>Pseudomonadota</taxon>
        <taxon>Alphaproteobacteria</taxon>
        <taxon>Hyphomicrobiales</taxon>
        <taxon>Rhizobiaceae</taxon>
        <taxon>Hoeflea</taxon>
    </lineage>
</organism>
<evidence type="ECO:0000313" key="2">
    <source>
        <dbReference type="EMBL" id="MDA4843887.1"/>
    </source>
</evidence>
<evidence type="ECO:0000313" key="3">
    <source>
        <dbReference type="Proteomes" id="UP001148313"/>
    </source>
</evidence>
<comment type="caution">
    <text evidence="2">The sequence shown here is derived from an EMBL/GenBank/DDBJ whole genome shotgun (WGS) entry which is preliminary data.</text>
</comment>
<keyword evidence="1" id="KW-0732">Signal</keyword>
<reference evidence="2" key="1">
    <citation type="submission" date="2022-11" db="EMBL/GenBank/DDBJ databases">
        <title>Hoeflea poritis sp. nov., isolated from scleractinian coral Porites lutea.</title>
        <authorList>
            <person name="Zhang G."/>
            <person name="Wei Q."/>
            <person name="Cai L."/>
        </authorList>
    </citation>
    <scope>NUCLEOTIDE SEQUENCE</scope>
    <source>
        <strain evidence="2">E7-10</strain>
    </source>
</reference>
<protein>
    <submittedName>
        <fullName evidence="2">Uncharacterized protein</fullName>
    </submittedName>
</protein>